<keyword evidence="6" id="KW-1185">Reference proteome</keyword>
<evidence type="ECO:0000256" key="1">
    <source>
        <dbReference type="ARBA" id="ARBA00004430"/>
    </source>
</evidence>
<proteinExistence type="predicted"/>
<gene>
    <name evidence="5" type="ORF">OT_ostta15g02800</name>
</gene>
<evidence type="ECO:0000313" key="5">
    <source>
        <dbReference type="EMBL" id="CEG01872.1"/>
    </source>
</evidence>
<dbReference type="GO" id="GO:0005930">
    <property type="term" value="C:axoneme"/>
    <property type="evidence" value="ECO:0007669"/>
    <property type="project" value="UniProtKB-SubCell"/>
</dbReference>
<dbReference type="Proteomes" id="UP000009170">
    <property type="component" value="Unassembled WGS sequence"/>
</dbReference>
<feature type="compositionally biased region" description="Acidic residues" evidence="4">
    <location>
        <begin position="401"/>
        <end position="410"/>
    </location>
</feature>
<reference evidence="6" key="1">
    <citation type="journal article" date="2006" name="Proc. Natl. Acad. Sci. U.S.A.">
        <title>Genome analysis of the smallest free-living eukaryote Ostreococcus tauri unveils many unique features.</title>
        <authorList>
            <person name="Derelle E."/>
            <person name="Ferraz C."/>
            <person name="Rombauts S."/>
            <person name="Rouze P."/>
            <person name="Worden A.Z."/>
            <person name="Robbens S."/>
            <person name="Partensky F."/>
            <person name="Degroeve S."/>
            <person name="Echeynie S."/>
            <person name="Cooke R."/>
            <person name="Saeys Y."/>
            <person name="Wuyts J."/>
            <person name="Jabbari K."/>
            <person name="Bowler C."/>
            <person name="Panaud O."/>
            <person name="Piegu B."/>
            <person name="Ball S.G."/>
            <person name="Ral J.-P."/>
            <person name="Bouget F.-Y."/>
            <person name="Piganeau G."/>
            <person name="De Baets B."/>
            <person name="Picard A."/>
            <person name="Delseny M."/>
            <person name="Demaille J."/>
            <person name="Van de Peer Y."/>
            <person name="Moreau H."/>
        </authorList>
    </citation>
    <scope>NUCLEOTIDE SEQUENCE [LARGE SCALE GENOMIC DNA]</scope>
    <source>
        <strain evidence="6">OTTH 0595 / CCAP 157/2 / RCC745</strain>
    </source>
</reference>
<name>A0A096PBA7_OSTTA</name>
<dbReference type="Gene3D" id="3.80.10.10">
    <property type="entry name" value="Ribonuclease Inhibitor"/>
    <property type="match status" value="2"/>
</dbReference>
<dbReference type="STRING" id="70448.A0A096PBA7"/>
<dbReference type="EMBL" id="CAID01000015">
    <property type="protein sequence ID" value="CEG01872.1"/>
    <property type="molecule type" value="Genomic_DNA"/>
</dbReference>
<dbReference type="InterPro" id="IPR032675">
    <property type="entry name" value="LRR_dom_sf"/>
</dbReference>
<reference evidence="5 6" key="2">
    <citation type="journal article" date="2014" name="BMC Genomics">
        <title>An improved genome of the model marine alga Ostreococcus tauri unfolds by assessing Illumina de novo assemblies.</title>
        <authorList>
            <person name="Blanc-Mathieu R."/>
            <person name="Verhelst B."/>
            <person name="Derelle E."/>
            <person name="Rombauts S."/>
            <person name="Bouget F.Y."/>
            <person name="Carre I."/>
            <person name="Chateau A."/>
            <person name="Eyre-Walker A."/>
            <person name="Grimsley N."/>
            <person name="Moreau H."/>
            <person name="Piegu B."/>
            <person name="Rivals E."/>
            <person name="Schackwitz W."/>
            <person name="Van de Peer Y."/>
            <person name="Piganeau G."/>
        </authorList>
    </citation>
    <scope>NUCLEOTIDE SEQUENCE [LARGE SCALE GENOMIC DNA]</scope>
    <source>
        <strain evidence="6">OTTH 0595 / CCAP 157/2 / RCC745</strain>
    </source>
</reference>
<dbReference type="RefSeq" id="XP_022841218.1">
    <property type="nucleotide sequence ID" value="XM_022982465.1"/>
</dbReference>
<feature type="compositionally biased region" description="Basic residues" evidence="4">
    <location>
        <begin position="313"/>
        <end position="323"/>
    </location>
</feature>
<dbReference type="PROSITE" id="PS51450">
    <property type="entry name" value="LRR"/>
    <property type="match status" value="1"/>
</dbReference>
<comment type="caution">
    <text evidence="5">The sequence shown here is derived from an EMBL/GenBank/DDBJ whole genome shotgun (WGS) entry which is preliminary data.</text>
</comment>
<evidence type="ECO:0000313" key="6">
    <source>
        <dbReference type="Proteomes" id="UP000009170"/>
    </source>
</evidence>
<evidence type="ECO:0000256" key="3">
    <source>
        <dbReference type="ARBA" id="ARBA00022737"/>
    </source>
</evidence>
<evidence type="ECO:0000256" key="2">
    <source>
        <dbReference type="ARBA" id="ARBA00022614"/>
    </source>
</evidence>
<dbReference type="AlphaFoldDB" id="A0A096PBA7"/>
<keyword evidence="2" id="KW-0433">Leucine-rich repeat</keyword>
<sequence>MPELTAELAASRHIGDACALRACAITGVAPDALNRASTSSGRPIKRLDLTDNALTSLENLKSSDVTWFSCANNALSGDALVPLGRACPAVRILTCSGNDGLRSLKGVEKMRSIAAIVCSQCGIEDLESVRGLRELNTLALGSCAIRDVGDALSELPSLRKLNLSKQRDGIRKFGLEALKSSRGLRELRLSHNALKTVPACVQRTPNLRILDVGHNQIADWGDVSALSGLEKLEQLTMRGCPIASDPAYVQRIARMCPGLKLLDGRKMRDALRGEDREPTRDEDEDDGVEPNHREEETGEEKQEMKQKQEKKEKKEKKQKKERKKLSAEPSFLELMARNKGKILEGGGAEVDEDEEKDEKKRTGVIKIYENKELKRRGPCGSDALKTLFASRDAGSGQASAWDEEDDDKEDDERTKEPRKKKTKKENPSEKPSSKKELKEMTPEERKKQLRLQRKRGY</sequence>
<dbReference type="GeneID" id="34946452"/>
<keyword evidence="3" id="KW-0677">Repeat</keyword>
<dbReference type="InParanoid" id="A0A096PBA7"/>
<feature type="region of interest" description="Disordered" evidence="4">
    <location>
        <begin position="388"/>
        <end position="457"/>
    </location>
</feature>
<organism evidence="5 6">
    <name type="scientific">Ostreococcus tauri</name>
    <name type="common">Marine green alga</name>
    <dbReference type="NCBI Taxonomy" id="70448"/>
    <lineage>
        <taxon>Eukaryota</taxon>
        <taxon>Viridiplantae</taxon>
        <taxon>Chlorophyta</taxon>
        <taxon>Mamiellophyceae</taxon>
        <taxon>Mamiellales</taxon>
        <taxon>Bathycoccaceae</taxon>
        <taxon>Ostreococcus</taxon>
    </lineage>
</organism>
<feature type="region of interest" description="Disordered" evidence="4">
    <location>
        <begin position="270"/>
        <end position="364"/>
    </location>
</feature>
<accession>A0A096PBA7</accession>
<dbReference type="OrthoDB" id="542800at2759"/>
<dbReference type="PANTHER" id="PTHR15454">
    <property type="entry name" value="NISCHARIN RELATED"/>
    <property type="match status" value="1"/>
</dbReference>
<feature type="compositionally biased region" description="Basic and acidic residues" evidence="4">
    <location>
        <begin position="289"/>
        <end position="312"/>
    </location>
</feature>
<dbReference type="PANTHER" id="PTHR15454:SF56">
    <property type="entry name" value="PROTEIN PHOSPHATASE 1 REGULATORY SUBUNIT 7-RELATED"/>
    <property type="match status" value="1"/>
</dbReference>
<dbReference type="Pfam" id="PF12799">
    <property type="entry name" value="LRR_4"/>
    <property type="match status" value="1"/>
</dbReference>
<feature type="compositionally biased region" description="Basic and acidic residues" evidence="4">
    <location>
        <begin position="424"/>
        <end position="446"/>
    </location>
</feature>
<feature type="compositionally biased region" description="Basic and acidic residues" evidence="4">
    <location>
        <begin position="270"/>
        <end position="279"/>
    </location>
</feature>
<feature type="compositionally biased region" description="Basic residues" evidence="4">
    <location>
        <begin position="447"/>
        <end position="457"/>
    </location>
</feature>
<dbReference type="InterPro" id="IPR025875">
    <property type="entry name" value="Leu-rich_rpt_4"/>
</dbReference>
<evidence type="ECO:0000256" key="4">
    <source>
        <dbReference type="SAM" id="MobiDB-lite"/>
    </source>
</evidence>
<comment type="subcellular location">
    <subcellularLocation>
        <location evidence="1">Cytoplasm</location>
        <location evidence="1">Cytoskeleton</location>
        <location evidence="1">Cilium axoneme</location>
    </subcellularLocation>
</comment>
<protein>
    <submittedName>
        <fullName evidence="5">Leucine-rich repeat</fullName>
    </submittedName>
</protein>
<dbReference type="SUPFAM" id="SSF52058">
    <property type="entry name" value="L domain-like"/>
    <property type="match status" value="1"/>
</dbReference>
<dbReference type="KEGG" id="ota:OT_ostta15g02800"/>
<dbReference type="InterPro" id="IPR001611">
    <property type="entry name" value="Leu-rich_rpt"/>
</dbReference>